<evidence type="ECO:0000256" key="2">
    <source>
        <dbReference type="SAM" id="Phobius"/>
    </source>
</evidence>
<dbReference type="Gene3D" id="1.10.150.320">
    <property type="entry name" value="Photosystem II 12 kDa extrinsic protein"/>
    <property type="match status" value="1"/>
</dbReference>
<dbReference type="InterPro" id="IPR003583">
    <property type="entry name" value="Hlx-hairpin-Hlx_DNA-bd_motif"/>
</dbReference>
<feature type="region of interest" description="Disordered" evidence="1">
    <location>
        <begin position="41"/>
        <end position="71"/>
    </location>
</feature>
<protein>
    <submittedName>
        <fullName evidence="4">DNA-binding protein</fullName>
    </submittedName>
</protein>
<dbReference type="Gene3D" id="3.10.560.10">
    <property type="entry name" value="Outer membrane lipoprotein wza domain like"/>
    <property type="match status" value="1"/>
</dbReference>
<feature type="domain" description="Helix-hairpin-helix DNA-binding motif class 1" evidence="3">
    <location>
        <begin position="174"/>
        <end position="193"/>
    </location>
</feature>
<dbReference type="Pfam" id="PF10531">
    <property type="entry name" value="SLBB"/>
    <property type="match status" value="1"/>
</dbReference>
<keyword evidence="5" id="KW-1185">Reference proteome</keyword>
<keyword evidence="4" id="KW-0238">DNA-binding</keyword>
<keyword evidence="2" id="KW-0812">Transmembrane</keyword>
<organism evidence="4 5">
    <name type="scientific">Nocardiopsis gilva YIM 90087</name>
    <dbReference type="NCBI Taxonomy" id="1235441"/>
    <lineage>
        <taxon>Bacteria</taxon>
        <taxon>Bacillati</taxon>
        <taxon>Actinomycetota</taxon>
        <taxon>Actinomycetes</taxon>
        <taxon>Streptosporangiales</taxon>
        <taxon>Nocardiopsidaceae</taxon>
        <taxon>Nocardiopsis</taxon>
    </lineage>
</organism>
<evidence type="ECO:0000313" key="5">
    <source>
        <dbReference type="Proteomes" id="UP000215005"/>
    </source>
</evidence>
<dbReference type="Proteomes" id="UP000215005">
    <property type="component" value="Chromosome"/>
</dbReference>
<feature type="transmembrane region" description="Helical" evidence="2">
    <location>
        <begin position="12"/>
        <end position="31"/>
    </location>
</feature>
<proteinExistence type="predicted"/>
<dbReference type="KEGG" id="ngv:CDO52_09940"/>
<dbReference type="Pfam" id="PF12836">
    <property type="entry name" value="HHH_3"/>
    <property type="match status" value="1"/>
</dbReference>
<sequence length="229" mass="23184">MAEQPLLNRGSLQALLVVCACAILATAWFLLQSRPGTTPAPELISDRGLAPSPSGTAPPAPSSAPAASPTGEVTIHVGGKVEKPGVYTLPAGSRVADAIEAAGGVSADADVDTDTLNLARPLVDGERVLVGITPSPAAPGPNGAAPDAGVRGMPGGPGAPNTQVPLDLNTASSEQLQTLPGIGPVLADRIVRFRDTNGGFGSVEQLREVSGIGERRFADLRERVRVGAR</sequence>
<dbReference type="GO" id="GO:0003677">
    <property type="term" value="F:DNA binding"/>
    <property type="evidence" value="ECO:0007669"/>
    <property type="project" value="UniProtKB-KW"/>
</dbReference>
<accession>A0A223S4K1</accession>
<dbReference type="SMART" id="SM00278">
    <property type="entry name" value="HhH1"/>
    <property type="match status" value="2"/>
</dbReference>
<evidence type="ECO:0000259" key="3">
    <source>
        <dbReference type="SMART" id="SM00278"/>
    </source>
</evidence>
<dbReference type="InterPro" id="IPR019554">
    <property type="entry name" value="Soluble_ligand-bd"/>
</dbReference>
<evidence type="ECO:0000313" key="4">
    <source>
        <dbReference type="EMBL" id="ASU83060.1"/>
    </source>
</evidence>
<dbReference type="GO" id="GO:0015628">
    <property type="term" value="P:protein secretion by the type II secretion system"/>
    <property type="evidence" value="ECO:0007669"/>
    <property type="project" value="TreeGrafter"/>
</dbReference>
<keyword evidence="2" id="KW-0472">Membrane</keyword>
<dbReference type="AlphaFoldDB" id="A0A223S4K1"/>
<dbReference type="PANTHER" id="PTHR21180">
    <property type="entry name" value="ENDONUCLEASE/EXONUCLEASE/PHOSPHATASE FAMILY DOMAIN-CONTAINING PROTEIN 1"/>
    <property type="match status" value="1"/>
</dbReference>
<dbReference type="PANTHER" id="PTHR21180:SF32">
    <property type="entry name" value="ENDONUCLEASE_EXONUCLEASE_PHOSPHATASE FAMILY DOMAIN-CONTAINING PROTEIN 1"/>
    <property type="match status" value="1"/>
</dbReference>
<dbReference type="RefSeq" id="WP_017617667.1">
    <property type="nucleotide sequence ID" value="NZ_CP022753.1"/>
</dbReference>
<name>A0A223S4K1_9ACTN</name>
<feature type="domain" description="Helix-hairpin-helix DNA-binding motif class 1" evidence="3">
    <location>
        <begin position="204"/>
        <end position="223"/>
    </location>
</feature>
<dbReference type="EMBL" id="CP022753">
    <property type="protein sequence ID" value="ASU83060.1"/>
    <property type="molecule type" value="Genomic_DNA"/>
</dbReference>
<dbReference type="GO" id="GO:0015627">
    <property type="term" value="C:type II protein secretion system complex"/>
    <property type="evidence" value="ECO:0007669"/>
    <property type="project" value="TreeGrafter"/>
</dbReference>
<evidence type="ECO:0000256" key="1">
    <source>
        <dbReference type="SAM" id="MobiDB-lite"/>
    </source>
</evidence>
<reference evidence="4 5" key="1">
    <citation type="submission" date="2017-08" db="EMBL/GenBank/DDBJ databases">
        <title>The complete genome sequence of Nocardiopsis gilva YIM 90087.</title>
        <authorList>
            <person name="Yin M."/>
            <person name="Tang S."/>
        </authorList>
    </citation>
    <scope>NUCLEOTIDE SEQUENCE [LARGE SCALE GENOMIC DNA]</scope>
    <source>
        <strain evidence="4 5">YIM 90087</strain>
    </source>
</reference>
<dbReference type="InterPro" id="IPR051675">
    <property type="entry name" value="Endo/Exo/Phosphatase_dom_1"/>
</dbReference>
<dbReference type="InterPro" id="IPR010994">
    <property type="entry name" value="RuvA_2-like"/>
</dbReference>
<keyword evidence="2" id="KW-1133">Transmembrane helix</keyword>
<dbReference type="SUPFAM" id="SSF47781">
    <property type="entry name" value="RuvA domain 2-like"/>
    <property type="match status" value="1"/>
</dbReference>
<gene>
    <name evidence="4" type="ORF">CDO52_09940</name>
</gene>
<dbReference type="GO" id="GO:0006281">
    <property type="term" value="P:DNA repair"/>
    <property type="evidence" value="ECO:0007669"/>
    <property type="project" value="InterPro"/>
</dbReference>